<reference evidence="2" key="1">
    <citation type="submission" date="2017-05" db="EMBL/GenBank/DDBJ databases">
        <title>Physiological properties and genetic analysis related to exopolysaccharide production of fresh-water unicellular cyanobacterium Aphanothece sacrum, Suizenji Nori, that has been cultured as a food source in Japan.</title>
        <authorList>
            <person name="Kanesaki Y."/>
            <person name="Yoshikawa S."/>
            <person name="Ohki K."/>
        </authorList>
    </citation>
    <scope>NUCLEOTIDE SEQUENCE [LARGE SCALE GENOMIC DNA]</scope>
    <source>
        <strain evidence="2">FPU1</strain>
    </source>
</reference>
<comment type="caution">
    <text evidence="1">The sequence shown here is derived from an EMBL/GenBank/DDBJ whole genome shotgun (WGS) entry which is preliminary data.</text>
</comment>
<dbReference type="NCBIfam" id="TIGR04155">
    <property type="entry name" value="cyano_PEP"/>
    <property type="match status" value="1"/>
</dbReference>
<dbReference type="EMBL" id="BDQK01000006">
    <property type="protein sequence ID" value="GBF80186.1"/>
    <property type="molecule type" value="Genomic_DNA"/>
</dbReference>
<evidence type="ECO:0000313" key="2">
    <source>
        <dbReference type="Proteomes" id="UP000287247"/>
    </source>
</evidence>
<dbReference type="Proteomes" id="UP000287247">
    <property type="component" value="Unassembled WGS sequence"/>
</dbReference>
<gene>
    <name evidence="1" type="ORF">AsFPU1_1587</name>
</gene>
<name>A0A401IG46_APHSA</name>
<keyword evidence="2" id="KW-1185">Reference proteome</keyword>
<dbReference type="InterPro" id="IPR026374">
    <property type="entry name" value="Cyano_PEP"/>
</dbReference>
<proteinExistence type="predicted"/>
<organism evidence="1 2">
    <name type="scientific">Aphanothece sacrum FPU1</name>
    <dbReference type="NCBI Taxonomy" id="1920663"/>
    <lineage>
        <taxon>Bacteria</taxon>
        <taxon>Bacillati</taxon>
        <taxon>Cyanobacteriota</taxon>
        <taxon>Cyanophyceae</taxon>
        <taxon>Oscillatoriophycideae</taxon>
        <taxon>Chroococcales</taxon>
        <taxon>Aphanothecaceae</taxon>
        <taxon>Aphanothece</taxon>
    </lineage>
</organism>
<dbReference type="AlphaFoldDB" id="A0A401IG46"/>
<accession>A0A401IG46</accession>
<evidence type="ECO:0000313" key="1">
    <source>
        <dbReference type="EMBL" id="GBF80186.1"/>
    </source>
</evidence>
<sequence length="213" mass="22846">MVPALMTLASLPANALDLKGFSRPDDAACAVDFDCATKRGGVSDVFIILNPNGTIFDRIFAFGNEEADNIYYFDPAVVAVNPDEVGDNTTLLEPNGSWSDNFGIFSINGALALGFISDPQANIPPTGSIVYYEEPGSNPYGYILEGGPDSKALTQYYDATFYLHPDLQLDGYIASFQSDTVPEPLTMLGAGAALGFGSFFKRKLGKNNKQNKA</sequence>
<protein>
    <submittedName>
        <fullName evidence="1">Quinoprotein</fullName>
    </submittedName>
</protein>